<dbReference type="InterPro" id="IPR036866">
    <property type="entry name" value="RibonucZ/Hydroxyglut_hydro"/>
</dbReference>
<organism evidence="2 3">
    <name type="scientific">Asanoa hainanensis</name>
    <dbReference type="NCBI Taxonomy" id="560556"/>
    <lineage>
        <taxon>Bacteria</taxon>
        <taxon>Bacillati</taxon>
        <taxon>Actinomycetota</taxon>
        <taxon>Actinomycetes</taxon>
        <taxon>Micromonosporales</taxon>
        <taxon>Micromonosporaceae</taxon>
        <taxon>Asanoa</taxon>
    </lineage>
</organism>
<dbReference type="RefSeq" id="WP_089253900.1">
    <property type="nucleotide sequence ID" value="NZ_FZPH01000014.1"/>
</dbReference>
<dbReference type="SUPFAM" id="SSF56281">
    <property type="entry name" value="Metallo-hydrolase/oxidoreductase"/>
    <property type="match status" value="1"/>
</dbReference>
<dbReference type="Gene3D" id="3.60.15.10">
    <property type="entry name" value="Ribonuclease Z/Hydroxyacylglutathione hydrolase-like"/>
    <property type="match status" value="1"/>
</dbReference>
<gene>
    <name evidence="2" type="ORF">SAMN05421812_114203</name>
</gene>
<dbReference type="CDD" id="cd16282">
    <property type="entry name" value="metallo-hydrolase-like_MBL-fold"/>
    <property type="match status" value="1"/>
</dbReference>
<name>A0A239P8C3_9ACTN</name>
<feature type="domain" description="Metallo-beta-lactamase" evidence="1">
    <location>
        <begin position="24"/>
        <end position="235"/>
    </location>
</feature>
<dbReference type="InterPro" id="IPR001279">
    <property type="entry name" value="Metallo-B-lactamas"/>
</dbReference>
<reference evidence="2 3" key="1">
    <citation type="submission" date="2017-06" db="EMBL/GenBank/DDBJ databases">
        <authorList>
            <person name="Kim H.J."/>
            <person name="Triplett B.A."/>
        </authorList>
    </citation>
    <scope>NUCLEOTIDE SEQUENCE [LARGE SCALE GENOMIC DNA]</scope>
    <source>
        <strain evidence="2 3">CGMCC 4.5593</strain>
    </source>
</reference>
<evidence type="ECO:0000313" key="2">
    <source>
        <dbReference type="EMBL" id="SNT62858.1"/>
    </source>
</evidence>
<dbReference type="AlphaFoldDB" id="A0A239P8C3"/>
<dbReference type="OrthoDB" id="420651at2"/>
<dbReference type="EMBL" id="FZPH01000014">
    <property type="protein sequence ID" value="SNT62858.1"/>
    <property type="molecule type" value="Genomic_DNA"/>
</dbReference>
<dbReference type="SMART" id="SM00849">
    <property type="entry name" value="Lactamase_B"/>
    <property type="match status" value="1"/>
</dbReference>
<keyword evidence="3" id="KW-1185">Reference proteome</keyword>
<dbReference type="Pfam" id="PF00753">
    <property type="entry name" value="Lactamase_B"/>
    <property type="match status" value="2"/>
</dbReference>
<dbReference type="PANTHER" id="PTHR42951:SF4">
    <property type="entry name" value="ACYL-COENZYME A THIOESTERASE MBLAC2"/>
    <property type="match status" value="1"/>
</dbReference>
<dbReference type="Proteomes" id="UP000198362">
    <property type="component" value="Unassembled WGS sequence"/>
</dbReference>
<accession>A0A239P8C3</accession>
<sequence>MSSSTPAFVEIADRVFVLRYPVFDVNVTLVVGDEAAVLVDTLSTGAQAAELLAAARRVTRAPWAIVNTHHHFDHAFGNATLARQEPAGDSFPTFGDPGADAAAHTRIWAHEETARLLGHEETARRTAWEAVRAGSHPELADEVARVAVLPPNEIVLTEAALDLGGRVVVLSHFGRGHTAGDLVAHVPDADVVIAGDLVEESGPPDFGDAYPLEWPGTVAALLRLTTPETVVVPGHGAPVGQGFVTGQHEELTELEWLIRNGHAERARVDDLARRAPFGAAAHVAVKRAYTLLDGE</sequence>
<protein>
    <submittedName>
        <fullName evidence="2">Glyoxylase, beta-lactamase superfamily II</fullName>
    </submittedName>
</protein>
<dbReference type="InterPro" id="IPR050855">
    <property type="entry name" value="NDM-1-like"/>
</dbReference>
<dbReference type="PANTHER" id="PTHR42951">
    <property type="entry name" value="METALLO-BETA-LACTAMASE DOMAIN-CONTAINING"/>
    <property type="match status" value="1"/>
</dbReference>
<evidence type="ECO:0000259" key="1">
    <source>
        <dbReference type="SMART" id="SM00849"/>
    </source>
</evidence>
<proteinExistence type="predicted"/>
<evidence type="ECO:0000313" key="3">
    <source>
        <dbReference type="Proteomes" id="UP000198362"/>
    </source>
</evidence>